<protein>
    <submittedName>
        <fullName evidence="2">Uncharacterized protein</fullName>
    </submittedName>
</protein>
<evidence type="ECO:0000313" key="3">
    <source>
        <dbReference type="Proteomes" id="UP000176204"/>
    </source>
</evidence>
<feature type="region of interest" description="Disordered" evidence="1">
    <location>
        <begin position="59"/>
        <end position="80"/>
    </location>
</feature>
<reference evidence="3" key="1">
    <citation type="submission" date="2016-09" db="EMBL/GenBank/DDBJ databases">
        <authorList>
            <person name="Koehorst J."/>
        </authorList>
    </citation>
    <scope>NUCLEOTIDE SEQUENCE [LARGE SCALE GENOMIC DNA]</scope>
</reference>
<dbReference type="AlphaFoldDB" id="A0A1C7PDB3"/>
<gene>
    <name evidence="2" type="ORF">PYTT_1837</name>
</gene>
<dbReference type="RefSeq" id="WP_067777804.1">
    <property type="nucleotide sequence ID" value="NZ_JACVVN010000012.1"/>
</dbReference>
<organism evidence="2 3">
    <name type="scientific">Akkermansia glycaniphila</name>
    <dbReference type="NCBI Taxonomy" id="1679444"/>
    <lineage>
        <taxon>Bacteria</taxon>
        <taxon>Pseudomonadati</taxon>
        <taxon>Verrucomicrobiota</taxon>
        <taxon>Verrucomicrobiia</taxon>
        <taxon>Verrucomicrobiales</taxon>
        <taxon>Akkermansiaceae</taxon>
        <taxon>Akkermansia</taxon>
    </lineage>
</organism>
<accession>A0A1C7PDB3</accession>
<dbReference type="EMBL" id="LT629973">
    <property type="protein sequence ID" value="SEH93388.1"/>
    <property type="molecule type" value="Genomic_DNA"/>
</dbReference>
<dbReference type="Proteomes" id="UP000176204">
    <property type="component" value="Chromosome I"/>
</dbReference>
<proteinExistence type="predicted"/>
<keyword evidence="3" id="KW-1185">Reference proteome</keyword>
<evidence type="ECO:0000256" key="1">
    <source>
        <dbReference type="SAM" id="MobiDB-lite"/>
    </source>
</evidence>
<evidence type="ECO:0000313" key="2">
    <source>
        <dbReference type="EMBL" id="SEH93388.1"/>
    </source>
</evidence>
<dbReference type="KEGG" id="agl:PYTT_1837"/>
<dbReference type="STRING" id="1679444.PYTT_1837"/>
<sequence>MKISQLITVLLVCILGGAAIYYSLEQRKEYDLIVASHGGGEQVLDDQAGGLRSLRKELEAQQNKAAEERKKSIDASKEAKRTMQENRTLCQAAARRLQVAEGNLEAAKEALKAELAKIKAIQDEIDKYNDKMREYGIDISSTTNVKEMVERIKLEVDQVKQENANLIAEKEELDTLVTAAKTKTSREETNLSDLQDKQADYRETLRKNEDLYSIAAVNNHWNYVVVNVGQDSRIGLGPDHVLLVIRDGQPIATLKVTRIENGQVIADFDPKKITQGLRLEVGDTVIRRKPHGY</sequence>
<name>A0A1C7PDB3_9BACT</name>